<reference evidence="1 2" key="1">
    <citation type="submission" date="2018-12" db="EMBL/GenBank/DDBJ databases">
        <title>Complete genome of Nonlabens sp. MJ115.</title>
        <authorList>
            <person name="Choi H.S."/>
            <person name="Jung J."/>
        </authorList>
    </citation>
    <scope>NUCLEOTIDE SEQUENCE [LARGE SCALE GENOMIC DNA]</scope>
    <source>
        <strain evidence="1 2">MJ115</strain>
    </source>
</reference>
<dbReference type="OrthoDB" id="282859at2"/>
<dbReference type="EMBL" id="CP034549">
    <property type="protein sequence ID" value="AZQ44678.1"/>
    <property type="molecule type" value="Genomic_DNA"/>
</dbReference>
<gene>
    <name evidence="1" type="ORF">EJ995_10655</name>
</gene>
<keyword evidence="2" id="KW-1185">Reference proteome</keyword>
<sequence length="267" mass="30079">MKSTYLLLCLLCIVTACKTENKKESDNSIETTQQVTASMSPARELVNNIERAHGANAFADQEMVSFDINLDFGGKDRLDGTIYMTTDSKYARIEKTNGDVLLYDGNKVWLSPKDANQQGARFDIFTWTYFFALPFKLSDDGAQVEMMEPQDEMKRVHLSFESGTGDAPDDWYDLYVDDQNILQYAGYIVTYGGTPAEKAVENAHAIGYQSYKNIEGVQIAHDWKFYNYDDNVDTSNIIGEASLKNVEFRPVAPSLFKKPDNAVEISL</sequence>
<accession>A0A3S9MZU9</accession>
<evidence type="ECO:0000313" key="2">
    <source>
        <dbReference type="Proteomes" id="UP000279600"/>
    </source>
</evidence>
<dbReference type="Proteomes" id="UP000279600">
    <property type="component" value="Chromosome"/>
</dbReference>
<dbReference type="AlphaFoldDB" id="A0A3S9MZU9"/>
<evidence type="ECO:0008006" key="3">
    <source>
        <dbReference type="Google" id="ProtNLM"/>
    </source>
</evidence>
<dbReference type="KEGG" id="noj:EJ995_10655"/>
<dbReference type="PROSITE" id="PS51257">
    <property type="entry name" value="PROKAR_LIPOPROTEIN"/>
    <property type="match status" value="1"/>
</dbReference>
<proteinExistence type="predicted"/>
<organism evidence="1 2">
    <name type="scientific">Nonlabens ponticola</name>
    <dbReference type="NCBI Taxonomy" id="2496866"/>
    <lineage>
        <taxon>Bacteria</taxon>
        <taxon>Pseudomonadati</taxon>
        <taxon>Bacteroidota</taxon>
        <taxon>Flavobacteriia</taxon>
        <taxon>Flavobacteriales</taxon>
        <taxon>Flavobacteriaceae</taxon>
        <taxon>Nonlabens</taxon>
    </lineage>
</organism>
<name>A0A3S9MZU9_9FLAO</name>
<dbReference type="RefSeq" id="WP_126448351.1">
    <property type="nucleotide sequence ID" value="NZ_CP034549.1"/>
</dbReference>
<evidence type="ECO:0000313" key="1">
    <source>
        <dbReference type="EMBL" id="AZQ44678.1"/>
    </source>
</evidence>
<protein>
    <recommendedName>
        <fullName evidence="3">Heat-shock protein Hsp90</fullName>
    </recommendedName>
</protein>